<dbReference type="PROSITE" id="PS00107">
    <property type="entry name" value="PROTEIN_KINASE_ATP"/>
    <property type="match status" value="1"/>
</dbReference>
<dbReference type="GO" id="GO:0005524">
    <property type="term" value="F:ATP binding"/>
    <property type="evidence" value="ECO:0007669"/>
    <property type="project" value="UniProtKB-UniRule"/>
</dbReference>
<evidence type="ECO:0000313" key="3">
    <source>
        <dbReference type="Proteomes" id="UP000887574"/>
    </source>
</evidence>
<evidence type="ECO:0000259" key="2">
    <source>
        <dbReference type="PROSITE" id="PS50011"/>
    </source>
</evidence>
<sequence length="166" mass="19274">MAPARKKPKAHQKCKIVRSGTKFIDNYKREFVVGKEIGQGGFGRIYEATQGVPKRLFAVKMEPMGNGPLFTEMHVYMKVLKEEVLAKWKKENGLKFLGLPSLISSGKFTYEEEEMRYIVLPRYNDSVEQAIERNEGKLTYKDVVDMLNQFLMRSHICILRNMCMRT</sequence>
<feature type="domain" description="Protein kinase" evidence="2">
    <location>
        <begin position="31"/>
        <end position="166"/>
    </location>
</feature>
<dbReference type="AlphaFoldDB" id="A0A915EMK3"/>
<proteinExistence type="predicted"/>
<name>A0A915EMK3_9BILA</name>
<dbReference type="InterPro" id="IPR000719">
    <property type="entry name" value="Prot_kinase_dom"/>
</dbReference>
<keyword evidence="1" id="KW-0547">Nucleotide-binding</keyword>
<dbReference type="GO" id="GO:0004672">
    <property type="term" value="F:protein kinase activity"/>
    <property type="evidence" value="ECO:0007669"/>
    <property type="project" value="InterPro"/>
</dbReference>
<dbReference type="PROSITE" id="PS50011">
    <property type="entry name" value="PROTEIN_KINASE_DOM"/>
    <property type="match status" value="1"/>
</dbReference>
<keyword evidence="1" id="KW-0067">ATP-binding</keyword>
<dbReference type="Proteomes" id="UP000887574">
    <property type="component" value="Unplaced"/>
</dbReference>
<evidence type="ECO:0000313" key="4">
    <source>
        <dbReference type="WBParaSite" id="jg7514"/>
    </source>
</evidence>
<accession>A0A915EMK3</accession>
<dbReference type="InterPro" id="IPR017441">
    <property type="entry name" value="Protein_kinase_ATP_BS"/>
</dbReference>
<dbReference type="Gene3D" id="3.30.200.20">
    <property type="entry name" value="Phosphorylase Kinase, domain 1"/>
    <property type="match status" value="1"/>
</dbReference>
<dbReference type="InterPro" id="IPR011009">
    <property type="entry name" value="Kinase-like_dom_sf"/>
</dbReference>
<evidence type="ECO:0000256" key="1">
    <source>
        <dbReference type="PROSITE-ProRule" id="PRU10141"/>
    </source>
</evidence>
<feature type="binding site" evidence="1">
    <location>
        <position position="60"/>
    </location>
    <ligand>
        <name>ATP</name>
        <dbReference type="ChEBI" id="CHEBI:30616"/>
    </ligand>
</feature>
<dbReference type="SUPFAM" id="SSF56112">
    <property type="entry name" value="Protein kinase-like (PK-like)"/>
    <property type="match status" value="1"/>
</dbReference>
<reference evidence="4" key="1">
    <citation type="submission" date="2022-11" db="UniProtKB">
        <authorList>
            <consortium name="WormBaseParasite"/>
        </authorList>
    </citation>
    <scope>IDENTIFICATION</scope>
</reference>
<organism evidence="3 4">
    <name type="scientific">Ditylenchus dipsaci</name>
    <dbReference type="NCBI Taxonomy" id="166011"/>
    <lineage>
        <taxon>Eukaryota</taxon>
        <taxon>Metazoa</taxon>
        <taxon>Ecdysozoa</taxon>
        <taxon>Nematoda</taxon>
        <taxon>Chromadorea</taxon>
        <taxon>Rhabditida</taxon>
        <taxon>Tylenchina</taxon>
        <taxon>Tylenchomorpha</taxon>
        <taxon>Sphaerularioidea</taxon>
        <taxon>Anguinidae</taxon>
        <taxon>Anguininae</taxon>
        <taxon>Ditylenchus</taxon>
    </lineage>
</organism>
<dbReference type="WBParaSite" id="jg7514">
    <property type="protein sequence ID" value="jg7514"/>
    <property type="gene ID" value="jg7514"/>
</dbReference>
<protein>
    <submittedName>
        <fullName evidence="4">Protein kinase domain-containing protein</fullName>
    </submittedName>
</protein>
<keyword evidence="3" id="KW-1185">Reference proteome</keyword>